<sequence length="162" mass="18011">MKINKLIAIITSLLITTAVISCGKKDSNSPKVEQISSDADKRILGNWFLFKIPVINDSTGLTIPNHYLTTVMKVENNELTFINSFDNNGIVYCTVQASTNNFKISKDTIELKQDLSAENTQGGFSCKNKVKSFNSKYALESDDILVLTNVESNDVIKINRVK</sequence>
<gene>
    <name evidence="1" type="ORF">GCL60_06690</name>
</gene>
<dbReference type="AlphaFoldDB" id="A0A6N6VUS3"/>
<comment type="caution">
    <text evidence="1">The sequence shown here is derived from an EMBL/GenBank/DDBJ whole genome shotgun (WGS) entry which is preliminary data.</text>
</comment>
<dbReference type="RefSeq" id="WP_153419591.1">
    <property type="nucleotide sequence ID" value="NZ_WFLM01000002.1"/>
</dbReference>
<evidence type="ECO:0000313" key="1">
    <source>
        <dbReference type="EMBL" id="KAB8039943.1"/>
    </source>
</evidence>
<dbReference type="EMBL" id="WFLM01000002">
    <property type="protein sequence ID" value="KAB8039943.1"/>
    <property type="molecule type" value="Genomic_DNA"/>
</dbReference>
<dbReference type="Proteomes" id="UP000437748">
    <property type="component" value="Unassembled WGS sequence"/>
</dbReference>
<dbReference type="PROSITE" id="PS51257">
    <property type="entry name" value="PROKAR_LIPOPROTEIN"/>
    <property type="match status" value="1"/>
</dbReference>
<proteinExistence type="predicted"/>
<accession>A0A6N6VUS3</accession>
<reference evidence="1 2" key="1">
    <citation type="submission" date="2019-10" db="EMBL/GenBank/DDBJ databases">
        <title>New species of Slilvanegrellaceae.</title>
        <authorList>
            <person name="Pitt A."/>
            <person name="Hahn M.W."/>
        </authorList>
    </citation>
    <scope>NUCLEOTIDE SEQUENCE [LARGE SCALE GENOMIC DNA]</scope>
    <source>
        <strain evidence="1 2">SP-Ram-0.45-NSY-1</strain>
    </source>
</reference>
<evidence type="ECO:0000313" key="2">
    <source>
        <dbReference type="Proteomes" id="UP000437748"/>
    </source>
</evidence>
<organism evidence="1 2">
    <name type="scientific">Silvanigrella paludirubra</name>
    <dbReference type="NCBI Taxonomy" id="2499159"/>
    <lineage>
        <taxon>Bacteria</taxon>
        <taxon>Pseudomonadati</taxon>
        <taxon>Bdellovibrionota</taxon>
        <taxon>Oligoflexia</taxon>
        <taxon>Silvanigrellales</taxon>
        <taxon>Silvanigrellaceae</taxon>
        <taxon>Silvanigrella</taxon>
    </lineage>
</organism>
<keyword evidence="2" id="KW-1185">Reference proteome</keyword>
<protein>
    <submittedName>
        <fullName evidence="1">Uncharacterized protein</fullName>
    </submittedName>
</protein>
<name>A0A6N6VUS3_9BACT</name>